<dbReference type="Proteomes" id="UP001596058">
    <property type="component" value="Unassembled WGS sequence"/>
</dbReference>
<keyword evidence="2" id="KW-1185">Reference proteome</keyword>
<dbReference type="InterPro" id="IPR050708">
    <property type="entry name" value="T6SS_VgrG/RHS"/>
</dbReference>
<organism evidence="1 2">
    <name type="scientific">Nonomuraea insulae</name>
    <dbReference type="NCBI Taxonomy" id="1616787"/>
    <lineage>
        <taxon>Bacteria</taxon>
        <taxon>Bacillati</taxon>
        <taxon>Actinomycetota</taxon>
        <taxon>Actinomycetes</taxon>
        <taxon>Streptosporangiales</taxon>
        <taxon>Streptosporangiaceae</taxon>
        <taxon>Nonomuraea</taxon>
    </lineage>
</organism>
<sequence length="296" mass="32762">MPRGSLPTAPAWSSATTPNCGLTRVSNPDGLVWRYDYDATGALADETDFNDRRLIYRRDPAGQLVERFNGAGESTCFVHDLLGRIIEQHSGDRVTTFEHDALGRLIRAVNSDADLRLDRDEDGRVIAETCNGATVNTAYDRLGRRVLRRSPSGAQSRWEYDHRDLPQAFHTGGHTITFTHDPAGREIARRIGSNLTLTSEWDPDSRLRSHTWSAGPSGKKVRPRRSYAYRADGHVSAIDDLLSGRRRFDLDPVGRVTAVHGSGFDEGHAYDPAGQITRASWATPHRTKANAPIPAP</sequence>
<dbReference type="Pfam" id="PF05593">
    <property type="entry name" value="RHS_repeat"/>
    <property type="match status" value="1"/>
</dbReference>
<evidence type="ECO:0000313" key="2">
    <source>
        <dbReference type="Proteomes" id="UP001596058"/>
    </source>
</evidence>
<dbReference type="PANTHER" id="PTHR32305:SF15">
    <property type="entry name" value="PROTEIN RHSA-RELATED"/>
    <property type="match status" value="1"/>
</dbReference>
<dbReference type="NCBIfam" id="TIGR01643">
    <property type="entry name" value="YD_repeat_2x"/>
    <property type="match status" value="3"/>
</dbReference>
<dbReference type="Gene3D" id="2.180.10.10">
    <property type="entry name" value="RHS repeat-associated core"/>
    <property type="match status" value="1"/>
</dbReference>
<accession>A0ABW1D9N2</accession>
<proteinExistence type="predicted"/>
<evidence type="ECO:0000313" key="1">
    <source>
        <dbReference type="EMBL" id="MFC5833583.1"/>
    </source>
</evidence>
<protein>
    <recommendedName>
        <fullName evidence="3">YD repeat-containing protein</fullName>
    </recommendedName>
</protein>
<dbReference type="InterPro" id="IPR006530">
    <property type="entry name" value="YD"/>
</dbReference>
<dbReference type="InterPro" id="IPR031325">
    <property type="entry name" value="RHS_repeat"/>
</dbReference>
<gene>
    <name evidence="1" type="ORF">ACFPZ3_57900</name>
</gene>
<dbReference type="PANTHER" id="PTHR32305">
    <property type="match status" value="1"/>
</dbReference>
<reference evidence="2" key="1">
    <citation type="journal article" date="2019" name="Int. J. Syst. Evol. Microbiol.">
        <title>The Global Catalogue of Microorganisms (GCM) 10K type strain sequencing project: providing services to taxonomists for standard genome sequencing and annotation.</title>
        <authorList>
            <consortium name="The Broad Institute Genomics Platform"/>
            <consortium name="The Broad Institute Genome Sequencing Center for Infectious Disease"/>
            <person name="Wu L."/>
            <person name="Ma J."/>
        </authorList>
    </citation>
    <scope>NUCLEOTIDE SEQUENCE [LARGE SCALE GENOMIC DNA]</scope>
    <source>
        <strain evidence="2">CCUG 53903</strain>
    </source>
</reference>
<dbReference type="EMBL" id="JBHSPA010000094">
    <property type="protein sequence ID" value="MFC5833583.1"/>
    <property type="molecule type" value="Genomic_DNA"/>
</dbReference>
<name>A0ABW1D9N2_9ACTN</name>
<comment type="caution">
    <text evidence="1">The sequence shown here is derived from an EMBL/GenBank/DDBJ whole genome shotgun (WGS) entry which is preliminary data.</text>
</comment>
<evidence type="ECO:0008006" key="3">
    <source>
        <dbReference type="Google" id="ProtNLM"/>
    </source>
</evidence>